<accession>A0A172TN86</accession>
<keyword evidence="2" id="KW-1185">Reference proteome</keyword>
<evidence type="ECO:0000313" key="1">
    <source>
        <dbReference type="EMBL" id="ANE48525.1"/>
    </source>
</evidence>
<dbReference type="Proteomes" id="UP000076927">
    <property type="component" value="Chromosome"/>
</dbReference>
<proteinExistence type="predicted"/>
<evidence type="ECO:0000313" key="2">
    <source>
        <dbReference type="Proteomes" id="UP000076927"/>
    </source>
</evidence>
<dbReference type="KEGG" id="pswu:SY83_22085"/>
<evidence type="ECO:0008006" key="3">
    <source>
        <dbReference type="Google" id="ProtNLM"/>
    </source>
</evidence>
<dbReference type="InterPro" id="IPR023296">
    <property type="entry name" value="Glyco_hydro_beta-prop_sf"/>
</dbReference>
<protein>
    <recommendedName>
        <fullName evidence="3">Sucrase</fullName>
    </recommendedName>
</protein>
<reference evidence="1 2" key="1">
    <citation type="submission" date="2015-01" db="EMBL/GenBank/DDBJ databases">
        <title>Paenibacillus swuensis/DY6/whole genome sequencing.</title>
        <authorList>
            <person name="Kim M.K."/>
            <person name="Srinivasan S."/>
            <person name="Lee J.-J."/>
        </authorList>
    </citation>
    <scope>NUCLEOTIDE SEQUENCE [LARGE SCALE GENOMIC DNA]</scope>
    <source>
        <strain evidence="1 2">DY6</strain>
    </source>
</reference>
<dbReference type="PATRIC" id="fig|1178515.4.peg.4477"/>
<dbReference type="OrthoDB" id="9794572at2"/>
<name>A0A172TN86_9BACL</name>
<dbReference type="SUPFAM" id="SSF75005">
    <property type="entry name" value="Arabinanase/levansucrase/invertase"/>
    <property type="match status" value="2"/>
</dbReference>
<dbReference type="CDD" id="cd08994">
    <property type="entry name" value="GH43_62_32_68_117_130-like"/>
    <property type="match status" value="1"/>
</dbReference>
<organism evidence="1 2">
    <name type="scientific">Paenibacillus swuensis</name>
    <dbReference type="NCBI Taxonomy" id="1178515"/>
    <lineage>
        <taxon>Bacteria</taxon>
        <taxon>Bacillati</taxon>
        <taxon>Bacillota</taxon>
        <taxon>Bacilli</taxon>
        <taxon>Bacillales</taxon>
        <taxon>Paenibacillaceae</taxon>
        <taxon>Paenibacillus</taxon>
    </lineage>
</organism>
<gene>
    <name evidence="1" type="ORF">SY83_22085</name>
</gene>
<sequence length="349" mass="39916">MLSNPINEKLLPAPKNGGFRMDDYFVWCGSVIQGEDGKYHMFASRWPKALGFGWQWLFNSEIVRAISDTPEGPYTFQEVVMERRHRSYFDAMNQHNPSIKYWKGTYYLYYFGTTFGGPVPEAGEFISPERAIEVWNRKRIGVAVSTSVFGPWERMDQPLLEPRTPGHWDCTITTNPSAVIMPDGTTYMIYKSREYAHAPLQLGIVKAPHPAGPFERLSDSPILQFDDGNIHVEDPYLWYQDDQFHVLMKDDFKNNGGGITGEWGAGVYATSEDCVHWKLHPEPLSYTRDVVWDDGTVTKQSNLERPNLLFHDGKPTHLFLATGNGDEPWDIQGVTWNMVIPLKTISNQE</sequence>
<dbReference type="STRING" id="1178515.SY83_22085"/>
<dbReference type="Gene3D" id="2.115.10.20">
    <property type="entry name" value="Glycosyl hydrolase domain, family 43"/>
    <property type="match status" value="1"/>
</dbReference>
<dbReference type="AlphaFoldDB" id="A0A172TN86"/>
<dbReference type="EMBL" id="CP011388">
    <property type="protein sequence ID" value="ANE48525.1"/>
    <property type="molecule type" value="Genomic_DNA"/>
</dbReference>